<dbReference type="InterPro" id="IPR050617">
    <property type="entry name" value="E3_ligase_FN3/SPRY"/>
</dbReference>
<dbReference type="SMART" id="SM00060">
    <property type="entry name" value="FN3"/>
    <property type="match status" value="6"/>
</dbReference>
<dbReference type="SUPFAM" id="SSF49265">
    <property type="entry name" value="Fibronectin type III"/>
    <property type="match status" value="4"/>
</dbReference>
<dbReference type="PANTHER" id="PTHR24099:SF11">
    <property type="entry name" value="FIBRONECTIN TYPE III DOMAIN-CONTAINING 3BA-RELATED"/>
    <property type="match status" value="1"/>
</dbReference>
<dbReference type="InterPro" id="IPR036116">
    <property type="entry name" value="FN3_sf"/>
</dbReference>
<dbReference type="PANTHER" id="PTHR24099">
    <property type="entry name" value="E3 UBIQUITIN-PROTEIN LIGASE TRIM36-RELATED"/>
    <property type="match status" value="1"/>
</dbReference>
<feature type="region of interest" description="Disordered" evidence="1">
    <location>
        <begin position="1"/>
        <end position="49"/>
    </location>
</feature>
<name>A0A8J1UDB8_OWEFU</name>
<dbReference type="Proteomes" id="UP000749559">
    <property type="component" value="Unassembled WGS sequence"/>
</dbReference>
<keyword evidence="4" id="KW-1185">Reference proteome</keyword>
<accession>A0A8J1UDB8</accession>
<dbReference type="Gene3D" id="2.60.40.10">
    <property type="entry name" value="Immunoglobulins"/>
    <property type="match status" value="6"/>
</dbReference>
<dbReference type="PRINTS" id="PR00014">
    <property type="entry name" value="FNTYPEIII"/>
</dbReference>
<dbReference type="Pfam" id="PF00041">
    <property type="entry name" value="fn3"/>
    <property type="match status" value="6"/>
</dbReference>
<evidence type="ECO:0000256" key="1">
    <source>
        <dbReference type="SAM" id="MobiDB-lite"/>
    </source>
</evidence>
<dbReference type="FunFam" id="2.60.40.10:FF:000373">
    <property type="entry name" value="fibronectin type-III domain-containing protein 3A isoform X1"/>
    <property type="match status" value="1"/>
</dbReference>
<dbReference type="EMBL" id="CAIIXF020000004">
    <property type="protein sequence ID" value="CAH1781329.1"/>
    <property type="molecule type" value="Genomic_DNA"/>
</dbReference>
<comment type="caution">
    <text evidence="3">The sequence shown here is derived from an EMBL/GenBank/DDBJ whole genome shotgun (WGS) entry which is preliminary data.</text>
</comment>
<dbReference type="OrthoDB" id="443915at2759"/>
<evidence type="ECO:0000313" key="3">
    <source>
        <dbReference type="EMBL" id="CAH1781329.1"/>
    </source>
</evidence>
<evidence type="ECO:0000313" key="4">
    <source>
        <dbReference type="Proteomes" id="UP000749559"/>
    </source>
</evidence>
<proteinExistence type="predicted"/>
<dbReference type="CDD" id="cd00063">
    <property type="entry name" value="FN3"/>
    <property type="match status" value="6"/>
</dbReference>
<keyword evidence="2" id="KW-0472">Membrane</keyword>
<reference evidence="3" key="1">
    <citation type="submission" date="2022-03" db="EMBL/GenBank/DDBJ databases">
        <authorList>
            <person name="Martin C."/>
        </authorList>
    </citation>
    <scope>NUCLEOTIDE SEQUENCE</scope>
</reference>
<feature type="transmembrane region" description="Helical" evidence="2">
    <location>
        <begin position="615"/>
        <end position="634"/>
    </location>
</feature>
<dbReference type="InterPro" id="IPR013783">
    <property type="entry name" value="Ig-like_fold"/>
</dbReference>
<feature type="compositionally biased region" description="Polar residues" evidence="1">
    <location>
        <begin position="1"/>
        <end position="12"/>
    </location>
</feature>
<sequence length="644" mass="70793">MSANNEEGSSKWSDAVKYRTLPDRPGAPQRPQVKGKVHPTSFRVNWDDPRDSGGSEITKFILELDEGRGFDEVYKGPEKDYNCDRLLPGQTYRCRLCCFSKGGKSDWSDSMAVTLPPVTPGPCLPPKLRGKPKATSVCLQWGYPDYDGGAPVTVFEINMTNPDSSNRECYKGPDLECTVAGLLPGRPYLFQVRASNKAGCGPWSERVELISGAGVPDAPKTPSVHCKSPHSAMIWWEEPVNNGATITDYRLEWSTGGDSDFTQLYYGPGLTYEVKSLTPASEYCFRVQAINATGVGPVSDSCTCVTPPSSPSTVTSIRTTTTADSISISWREPQCNGSEILSYNIDIGERHLIPVGNVTDFTIDSLIPETTYKVRIQALNGIGVGAFSSPIKVTTRSLPPPPPHLECVLAGPNSLKLKWGEGRNPDMLQYILEMKRDNGSFYHVYQGPSQMQKVNRLQETTDYFFRISASNEAGEGPYSEVYQFTTTKAPPPAVKAPKVSDISLEGASVEWSPCKQMGKDPLNYVLQVQSKNEEYKQIYSGSETMYKLSYLEPNTEYVVRVCAERLCQDGSGSLLGAFSPGIIFYTHSQEPIKTVGVKSESGESSEPKQLTDQQWAMIILAVCAFLAILLAFLAKQFISYSKPS</sequence>
<dbReference type="PROSITE" id="PS50853">
    <property type="entry name" value="FN3"/>
    <property type="match status" value="6"/>
</dbReference>
<gene>
    <name evidence="3" type="ORF">OFUS_LOCUS7919</name>
</gene>
<dbReference type="InterPro" id="IPR003961">
    <property type="entry name" value="FN3_dom"/>
</dbReference>
<keyword evidence="2" id="KW-0812">Transmembrane</keyword>
<organism evidence="3 4">
    <name type="scientific">Owenia fusiformis</name>
    <name type="common">Polychaete worm</name>
    <dbReference type="NCBI Taxonomy" id="6347"/>
    <lineage>
        <taxon>Eukaryota</taxon>
        <taxon>Metazoa</taxon>
        <taxon>Spiralia</taxon>
        <taxon>Lophotrochozoa</taxon>
        <taxon>Annelida</taxon>
        <taxon>Polychaeta</taxon>
        <taxon>Sedentaria</taxon>
        <taxon>Canalipalpata</taxon>
        <taxon>Sabellida</taxon>
        <taxon>Oweniida</taxon>
        <taxon>Oweniidae</taxon>
        <taxon>Owenia</taxon>
    </lineage>
</organism>
<dbReference type="AlphaFoldDB" id="A0A8J1UDB8"/>
<protein>
    <submittedName>
        <fullName evidence="3">Uncharacterized protein</fullName>
    </submittedName>
</protein>
<evidence type="ECO:0000256" key="2">
    <source>
        <dbReference type="SAM" id="Phobius"/>
    </source>
</evidence>
<keyword evidence="2" id="KW-1133">Transmembrane helix</keyword>